<name>A0A3N1CPS5_9ACTN</name>
<evidence type="ECO:0000313" key="2">
    <source>
        <dbReference type="Proteomes" id="UP000272400"/>
    </source>
</evidence>
<protein>
    <submittedName>
        <fullName evidence="1">Uncharacterized protein DUF4276</fullName>
    </submittedName>
</protein>
<comment type="caution">
    <text evidence="1">The sequence shown here is derived from an EMBL/GenBank/DDBJ whole genome shotgun (WGS) entry which is preliminary data.</text>
</comment>
<reference evidence="1 2" key="1">
    <citation type="submission" date="2018-11" db="EMBL/GenBank/DDBJ databases">
        <title>Sequencing the genomes of 1000 actinobacteria strains.</title>
        <authorList>
            <person name="Klenk H.-P."/>
        </authorList>
    </citation>
    <scope>NUCLEOTIDE SEQUENCE [LARGE SCALE GENOMIC DNA]</scope>
    <source>
        <strain evidence="1 2">DSM 44254</strain>
    </source>
</reference>
<proteinExistence type="predicted"/>
<organism evidence="1 2">
    <name type="scientific">Actinocorallia herbida</name>
    <dbReference type="NCBI Taxonomy" id="58109"/>
    <lineage>
        <taxon>Bacteria</taxon>
        <taxon>Bacillati</taxon>
        <taxon>Actinomycetota</taxon>
        <taxon>Actinomycetes</taxon>
        <taxon>Streptosporangiales</taxon>
        <taxon>Thermomonosporaceae</taxon>
        <taxon>Actinocorallia</taxon>
    </lineage>
</organism>
<dbReference type="Proteomes" id="UP000272400">
    <property type="component" value="Unassembled WGS sequence"/>
</dbReference>
<accession>A0A3N1CPS5</accession>
<sequence length="195" mass="21456">MSRPLVPGLVAEGESDHDFLRPVIFRFLKELLIENPAADFDLSETLSSTCVKKHGKERFTEAATKLGKRCHLVFVHADHNEAHEAVALKTVIACRTVVLVPERETESWMLADPDAFAKVRGADLGSLPKDPAAAERVAEPKAMLAKVLRPAGITRPTDYFGRLGEDISLQVLGRIPAFARWADETKEALKGLGYL</sequence>
<dbReference type="AlphaFoldDB" id="A0A3N1CPS5"/>
<keyword evidence="2" id="KW-1185">Reference proteome</keyword>
<evidence type="ECO:0000313" key="1">
    <source>
        <dbReference type="EMBL" id="ROO83302.1"/>
    </source>
</evidence>
<gene>
    <name evidence="1" type="ORF">EDD29_0798</name>
</gene>
<dbReference type="EMBL" id="RJKE01000001">
    <property type="protein sequence ID" value="ROO83302.1"/>
    <property type="molecule type" value="Genomic_DNA"/>
</dbReference>